<gene>
    <name evidence="3" type="ORF">KCQ71_01240</name>
</gene>
<dbReference type="PANTHER" id="PTHR30006:SF2">
    <property type="entry name" value="ABC TRANSPORTER SUBSTRATE-BINDING PROTEIN"/>
    <property type="match status" value="1"/>
</dbReference>
<dbReference type="Gene3D" id="3.40.190.10">
    <property type="entry name" value="Periplasmic binding protein-like II"/>
    <property type="match status" value="2"/>
</dbReference>
<evidence type="ECO:0000256" key="1">
    <source>
        <dbReference type="ARBA" id="ARBA00022729"/>
    </source>
</evidence>
<feature type="region of interest" description="Disordered" evidence="2">
    <location>
        <begin position="1"/>
        <end position="46"/>
    </location>
</feature>
<name>A0ABS7S340_9MICO</name>
<dbReference type="EMBL" id="JAGSHT010000002">
    <property type="protein sequence ID" value="MBZ2194761.1"/>
    <property type="molecule type" value="Genomic_DNA"/>
</dbReference>
<keyword evidence="4" id="KW-1185">Reference proteome</keyword>
<evidence type="ECO:0000313" key="3">
    <source>
        <dbReference type="EMBL" id="MBZ2194761.1"/>
    </source>
</evidence>
<organism evidence="3 4">
    <name type="scientific">Occultella gossypii</name>
    <dbReference type="NCBI Taxonomy" id="2800820"/>
    <lineage>
        <taxon>Bacteria</taxon>
        <taxon>Bacillati</taxon>
        <taxon>Actinomycetota</taxon>
        <taxon>Actinomycetes</taxon>
        <taxon>Micrococcales</taxon>
        <taxon>Ruaniaceae</taxon>
        <taxon>Occultella</taxon>
    </lineage>
</organism>
<dbReference type="PANTHER" id="PTHR30006">
    <property type="entry name" value="THIAMINE-BINDING PERIPLASMIC PROTEIN-RELATED"/>
    <property type="match status" value="1"/>
</dbReference>
<keyword evidence="1" id="KW-0732">Signal</keyword>
<comment type="caution">
    <text evidence="3">The sequence shown here is derived from an EMBL/GenBank/DDBJ whole genome shotgun (WGS) entry which is preliminary data.</text>
</comment>
<dbReference type="Pfam" id="PF13416">
    <property type="entry name" value="SBP_bac_8"/>
    <property type="match status" value="1"/>
</dbReference>
<reference evidence="3 4" key="1">
    <citation type="submission" date="2021-04" db="EMBL/GenBank/DDBJ databases">
        <title>Ruania sp. nov., isolated from sandy soil of mangrove forest.</title>
        <authorList>
            <person name="Ge X."/>
            <person name="Huang R."/>
            <person name="Liu W."/>
        </authorList>
    </citation>
    <scope>NUCLEOTIDE SEQUENCE [LARGE SCALE GENOMIC DNA]</scope>
    <source>
        <strain evidence="3 4">N2-46</strain>
    </source>
</reference>
<evidence type="ECO:0000313" key="4">
    <source>
        <dbReference type="Proteomes" id="UP000826651"/>
    </source>
</evidence>
<protein>
    <submittedName>
        <fullName evidence="3">Extracellular solute-binding protein</fullName>
    </submittedName>
</protein>
<sequence>MDRTCREHPKPVRGERSPHRSRRRHSDRETPRPSLNEVRREESPTVRKLNQLAATTAAAGLLLAACSPSGADSDTGNGDGGSGETLIVYTNSNADGRAEWLTAEAATAGFTIEVVGQGGGDTTNKILAEANNPVADVVFGLNHVYFSQLVAADTIEPYTPSWSEEVDPALGDPTGDGMYWPVVQQGIVLAYNADALAADEAPTDWTDLWNDERFHGRYETVDGLGGATTQLIFAGILTRYQDPDGDLGVSDEGWEQIQGYFEHGSPAVPDTDLYARMAAGDVDMGQMFTSGIPSREEEYGVTTGVVTPEFGVPFAVEQVAIVQGTDQTEDAQAFIDWFGSADVQAAWSAEFDSMPVNAGAIEQADASIVEFHAGLQQQDVDFEFVTENLSSWIEKVELEYVQ</sequence>
<dbReference type="Proteomes" id="UP000826651">
    <property type="component" value="Unassembled WGS sequence"/>
</dbReference>
<evidence type="ECO:0000256" key="2">
    <source>
        <dbReference type="SAM" id="MobiDB-lite"/>
    </source>
</evidence>
<dbReference type="SUPFAM" id="SSF53850">
    <property type="entry name" value="Periplasmic binding protein-like II"/>
    <property type="match status" value="1"/>
</dbReference>
<accession>A0ABS7S340</accession>
<dbReference type="InterPro" id="IPR006059">
    <property type="entry name" value="SBP"/>
</dbReference>
<feature type="compositionally biased region" description="Basic and acidic residues" evidence="2">
    <location>
        <begin position="26"/>
        <end position="45"/>
    </location>
</feature>
<feature type="compositionally biased region" description="Basic and acidic residues" evidence="2">
    <location>
        <begin position="1"/>
        <end position="18"/>
    </location>
</feature>
<proteinExistence type="predicted"/>